<evidence type="ECO:0000256" key="14">
    <source>
        <dbReference type="ARBA" id="ARBA00022989"/>
    </source>
</evidence>
<keyword evidence="13 19" id="KW-0448">Lipopolysaccharide biosynthesis</keyword>
<dbReference type="GO" id="GO:0010041">
    <property type="term" value="P:response to iron(III) ion"/>
    <property type="evidence" value="ECO:0007669"/>
    <property type="project" value="TreeGrafter"/>
</dbReference>
<dbReference type="GO" id="GO:0009103">
    <property type="term" value="P:lipopolysaccharide biosynthetic process"/>
    <property type="evidence" value="ECO:0007669"/>
    <property type="project" value="UniProtKB-KW"/>
</dbReference>
<feature type="transmembrane region" description="Helical" evidence="19">
    <location>
        <begin position="227"/>
        <end position="247"/>
    </location>
</feature>
<dbReference type="EMBL" id="FNDS01000006">
    <property type="protein sequence ID" value="SDI18817.1"/>
    <property type="molecule type" value="Genomic_DNA"/>
</dbReference>
<evidence type="ECO:0000256" key="3">
    <source>
        <dbReference type="ARBA" id="ARBA00010814"/>
    </source>
</evidence>
<dbReference type="GO" id="GO:0103015">
    <property type="term" value="F:4-amino-4-deoxy-L-arabinose transferase activity"/>
    <property type="evidence" value="ECO:0007669"/>
    <property type="project" value="UniProtKB-EC"/>
</dbReference>
<dbReference type="UniPathway" id="UPA00037"/>
<dbReference type="NCBIfam" id="NF009784">
    <property type="entry name" value="PRK13279.1"/>
    <property type="match status" value="1"/>
</dbReference>
<keyword evidence="15 19" id="KW-0443">Lipid metabolism</keyword>
<comment type="function">
    <text evidence="17 19">Catalyzes the transfer of the L-Ara4N moiety of the glycolipid undecaprenyl phosphate-alpha-L-Ara4N to lipid A. The modified arabinose is attached to lipid A and is required for resistance to polymyxin and cationic antimicrobial peptides.</text>
</comment>
<feature type="transmembrane region" description="Helical" evidence="19">
    <location>
        <begin position="188"/>
        <end position="215"/>
    </location>
</feature>
<feature type="domain" description="ArnT-like N-terminal" evidence="20">
    <location>
        <begin position="30"/>
        <end position="260"/>
    </location>
</feature>
<dbReference type="OrthoDB" id="9775035at2"/>
<sequence length="571" mass="62730">MSIDSFPSAKPVPGAVLQALGNLPVQRFAYPALLIAFVLFFILPLGLHGLWTPDETRYAQAAQGMLQSGDWVSPHFLGLRYFEKPIGGYWLIAISQAVFGQNLFGARFASVLVSAASALLVYVLARRLWADHLKTWTASVLFLSFGLVAGQAGYANFDPPFALWVTLSLVAAWFALEGDSTRERWTGWLLLGVACGLGFLTKGFLAWLLPVLVVLPYALCFGRWRALLVYGPVAVLVAGLVSLPWALAVHAREPDFWNFFFWNEHIRRFAGNDAQHARPFWFFVPMLFAGALPWALLVVPAFKNAWAQRRERHSAFLLFWCVLPFVFFSLSKGKLPTYILPCFVPLALMMADSLIDKLRQGQLGALRANGLLNALMGALALLALIALQVVKPVFNGESGHVALLILVFTAWALCGALQRMRPATLWFLPAVGLWLLVALLPAAMPKVVVDNKMPDQFIAQHLDELRAAHSLLSNDLGSASALAWRLNRADVTLLDGGGELQYGLAYPDAASRNVSAEHFQDWLRQQAKAGPVGMVFALAPAGRERPLPSLPGNAKVYQENNIAVVLLPQTP</sequence>
<evidence type="ECO:0000256" key="9">
    <source>
        <dbReference type="ARBA" id="ARBA00022556"/>
    </source>
</evidence>
<dbReference type="GO" id="GO:0006493">
    <property type="term" value="P:protein O-linked glycosylation"/>
    <property type="evidence" value="ECO:0007669"/>
    <property type="project" value="InterPro"/>
</dbReference>
<evidence type="ECO:0000256" key="6">
    <source>
        <dbReference type="ARBA" id="ARBA00022475"/>
    </source>
</evidence>
<evidence type="ECO:0000256" key="10">
    <source>
        <dbReference type="ARBA" id="ARBA00022676"/>
    </source>
</evidence>
<dbReference type="Pfam" id="PF02366">
    <property type="entry name" value="PMT"/>
    <property type="match status" value="1"/>
</dbReference>
<evidence type="ECO:0000256" key="13">
    <source>
        <dbReference type="ARBA" id="ARBA00022985"/>
    </source>
</evidence>
<reference evidence="22" key="1">
    <citation type="submission" date="2016-10" db="EMBL/GenBank/DDBJ databases">
        <authorList>
            <person name="Varghese N."/>
            <person name="Submissions S."/>
        </authorList>
    </citation>
    <scope>NUCLEOTIDE SEQUENCE [LARGE SCALE GENOMIC DNA]</scope>
    <source>
        <strain evidence="22">CCM 7469</strain>
    </source>
</reference>
<evidence type="ECO:0000256" key="1">
    <source>
        <dbReference type="ARBA" id="ARBA00004429"/>
    </source>
</evidence>
<dbReference type="HAMAP" id="MF_01165">
    <property type="entry name" value="ArnT_transfer"/>
    <property type="match status" value="1"/>
</dbReference>
<comment type="subcellular location">
    <subcellularLocation>
        <location evidence="1">Cell inner membrane</location>
        <topology evidence="1">Multi-pass membrane protein</topology>
    </subcellularLocation>
    <subcellularLocation>
        <location evidence="19">Cell membrane</location>
        <topology evidence="19">Multi-pass membrane protein</topology>
    </subcellularLocation>
</comment>
<keyword evidence="6 19" id="KW-1003">Cell membrane</keyword>
<feature type="transmembrane region" description="Helical" evidence="19">
    <location>
        <begin position="280"/>
        <end position="302"/>
    </location>
</feature>
<keyword evidence="9 19" id="KW-0441">Lipid A biosynthesis</keyword>
<feature type="transmembrane region" description="Helical" evidence="19">
    <location>
        <begin position="367"/>
        <end position="387"/>
    </location>
</feature>
<keyword evidence="22" id="KW-1185">Reference proteome</keyword>
<evidence type="ECO:0000313" key="21">
    <source>
        <dbReference type="EMBL" id="SDI18817.1"/>
    </source>
</evidence>
<evidence type="ECO:0000256" key="7">
    <source>
        <dbReference type="ARBA" id="ARBA00022516"/>
    </source>
</evidence>
<dbReference type="InterPro" id="IPR050297">
    <property type="entry name" value="LipidA_mod_glycosyltrf_83"/>
</dbReference>
<feature type="transmembrane region" description="Helical" evidence="19">
    <location>
        <begin position="104"/>
        <end position="124"/>
    </location>
</feature>
<keyword evidence="14 19" id="KW-1133">Transmembrane helix</keyword>
<feature type="transmembrane region" description="Helical" evidence="19">
    <location>
        <begin position="337"/>
        <end position="355"/>
    </location>
</feature>
<keyword evidence="10 19" id="KW-0328">Glycosyltransferase</keyword>
<accession>A0A1G8IJ53</accession>
<keyword evidence="11 19" id="KW-0808">Transferase</keyword>
<dbReference type="PANTHER" id="PTHR33908">
    <property type="entry name" value="MANNOSYLTRANSFERASE YKCB-RELATED"/>
    <property type="match status" value="1"/>
</dbReference>
<dbReference type="STRING" id="428992.SAMN05216272_106284"/>
<evidence type="ECO:0000256" key="12">
    <source>
        <dbReference type="ARBA" id="ARBA00022692"/>
    </source>
</evidence>
<evidence type="ECO:0000256" key="18">
    <source>
        <dbReference type="ARBA" id="ARBA00034054"/>
    </source>
</evidence>
<evidence type="ECO:0000256" key="8">
    <source>
        <dbReference type="ARBA" id="ARBA00022519"/>
    </source>
</evidence>
<comment type="catalytic activity">
    <reaction evidence="18 19">
        <text>4-amino-4-deoxy-alpha-L-arabinopyranosyl di-trans,octa-cis-undecaprenyl phosphate + lipid IVA = lipid IIA + di-trans,octa-cis-undecaprenyl phosphate.</text>
        <dbReference type="EC" id="2.4.2.43"/>
    </reaction>
</comment>
<feature type="transmembrane region" description="Helical" evidence="19">
    <location>
        <begin position="399"/>
        <end position="417"/>
    </location>
</feature>
<gene>
    <name evidence="19" type="primary">arnT</name>
    <name evidence="21" type="ORF">SAMN05216272_106284</name>
</gene>
<evidence type="ECO:0000256" key="19">
    <source>
        <dbReference type="HAMAP-Rule" id="MF_01165"/>
    </source>
</evidence>
<dbReference type="AlphaFoldDB" id="A0A1G8IJ53"/>
<feature type="transmembrane region" description="Helical" evidence="19">
    <location>
        <begin position="314"/>
        <end position="331"/>
    </location>
</feature>
<comment type="pathway">
    <text evidence="2 19">Lipopolysaccharide metabolism; 4-amino-4-deoxy-beta-L-arabinose-lipid A biosynthesis.</text>
</comment>
<evidence type="ECO:0000256" key="4">
    <source>
        <dbReference type="ARBA" id="ARBA00012056"/>
    </source>
</evidence>
<keyword evidence="12 19" id="KW-0812">Transmembrane</keyword>
<comment type="similarity">
    <text evidence="3 19">Belongs to the glycosyltransferase 83 family.</text>
</comment>
<dbReference type="InterPro" id="IPR003342">
    <property type="entry name" value="ArnT-like_N"/>
</dbReference>
<feature type="transmembrane region" description="Helical" evidence="19">
    <location>
        <begin position="136"/>
        <end position="154"/>
    </location>
</feature>
<organism evidence="21 22">
    <name type="scientific">Pseudomonas panipatensis</name>
    <dbReference type="NCBI Taxonomy" id="428992"/>
    <lineage>
        <taxon>Bacteria</taxon>
        <taxon>Pseudomonadati</taxon>
        <taxon>Pseudomonadota</taxon>
        <taxon>Gammaproteobacteria</taxon>
        <taxon>Pseudomonadales</taxon>
        <taxon>Pseudomonadaceae</taxon>
        <taxon>Pseudomonas</taxon>
    </lineage>
</organism>
<feature type="transmembrane region" description="Helical" evidence="19">
    <location>
        <begin position="424"/>
        <end position="444"/>
    </location>
</feature>
<evidence type="ECO:0000256" key="15">
    <source>
        <dbReference type="ARBA" id="ARBA00023098"/>
    </source>
</evidence>
<evidence type="ECO:0000256" key="5">
    <source>
        <dbReference type="ARBA" id="ARBA00015532"/>
    </source>
</evidence>
<keyword evidence="7 19" id="KW-0444">Lipid biosynthesis</keyword>
<dbReference type="PANTHER" id="PTHR33908:SF3">
    <property type="entry name" value="UNDECAPRENYL PHOSPHATE-ALPHA-4-AMINO-4-DEOXY-L-ARABINOSE ARABINOSYL TRANSFERASE"/>
    <property type="match status" value="1"/>
</dbReference>
<evidence type="ECO:0000256" key="16">
    <source>
        <dbReference type="ARBA" id="ARBA00023136"/>
    </source>
</evidence>
<evidence type="ECO:0000313" key="22">
    <source>
        <dbReference type="Proteomes" id="UP000199636"/>
    </source>
</evidence>
<keyword evidence="16 19" id="KW-0472">Membrane</keyword>
<evidence type="ECO:0000256" key="11">
    <source>
        <dbReference type="ARBA" id="ARBA00022679"/>
    </source>
</evidence>
<proteinExistence type="inferred from homology"/>
<dbReference type="GO" id="GO:0009245">
    <property type="term" value="P:lipid A biosynthetic process"/>
    <property type="evidence" value="ECO:0007669"/>
    <property type="project" value="UniProtKB-UniRule"/>
</dbReference>
<evidence type="ECO:0000256" key="17">
    <source>
        <dbReference type="ARBA" id="ARBA00025446"/>
    </source>
</evidence>
<dbReference type="GO" id="GO:0000030">
    <property type="term" value="F:mannosyltransferase activity"/>
    <property type="evidence" value="ECO:0007669"/>
    <property type="project" value="InterPro"/>
</dbReference>
<keyword evidence="8" id="KW-0997">Cell inner membrane</keyword>
<dbReference type="InterPro" id="IPR022839">
    <property type="entry name" value="ArnT"/>
</dbReference>
<protein>
    <recommendedName>
        <fullName evidence="5 19">Undecaprenyl phosphate-alpha-4-amino-4-deoxy-L-arabinose arabinosyl transferase</fullName>
        <ecNumber evidence="4 19">2.4.2.43</ecNumber>
    </recommendedName>
    <alternativeName>
        <fullName evidence="19">4-amino-4-deoxy-L-arabinose lipid A transferase</fullName>
    </alternativeName>
    <alternativeName>
        <fullName evidence="19">Lipid IV(A) 4-amino-4-deoxy-L-arabinosyltransferase</fullName>
    </alternativeName>
    <alternativeName>
        <fullName evidence="19">Undecaprenyl phosphate-alpha-L-Ara4N transferase</fullName>
    </alternativeName>
</protein>
<evidence type="ECO:0000259" key="20">
    <source>
        <dbReference type="Pfam" id="PF02366"/>
    </source>
</evidence>
<evidence type="ECO:0000256" key="2">
    <source>
        <dbReference type="ARBA" id="ARBA00005200"/>
    </source>
</evidence>
<dbReference type="RefSeq" id="WP_090263901.1">
    <property type="nucleotide sequence ID" value="NZ_FNDS01000006.1"/>
</dbReference>
<dbReference type="Proteomes" id="UP000199636">
    <property type="component" value="Unassembled WGS sequence"/>
</dbReference>
<dbReference type="GO" id="GO:0005886">
    <property type="term" value="C:plasma membrane"/>
    <property type="evidence" value="ECO:0007669"/>
    <property type="project" value="UniProtKB-SubCell"/>
</dbReference>
<feature type="transmembrane region" description="Helical" evidence="19">
    <location>
        <begin position="28"/>
        <end position="47"/>
    </location>
</feature>
<feature type="transmembrane region" description="Helical" evidence="19">
    <location>
        <begin position="161"/>
        <end position="176"/>
    </location>
</feature>
<dbReference type="EC" id="2.4.2.43" evidence="4 19"/>
<name>A0A1G8IJ53_9PSED</name>